<dbReference type="InterPro" id="IPR036259">
    <property type="entry name" value="MFS_trans_sf"/>
</dbReference>
<dbReference type="InterPro" id="IPR005828">
    <property type="entry name" value="MFS_sugar_transport-like"/>
</dbReference>
<evidence type="ECO:0000256" key="5">
    <source>
        <dbReference type="SAM" id="Phobius"/>
    </source>
</evidence>
<evidence type="ECO:0000256" key="4">
    <source>
        <dbReference type="ARBA" id="ARBA00023136"/>
    </source>
</evidence>
<evidence type="ECO:0000256" key="3">
    <source>
        <dbReference type="ARBA" id="ARBA00022989"/>
    </source>
</evidence>
<dbReference type="InterPro" id="IPR050360">
    <property type="entry name" value="MFS_Sugar_Transporters"/>
</dbReference>
<dbReference type="Proteomes" id="UP001220324">
    <property type="component" value="Unassembled WGS sequence"/>
</dbReference>
<feature type="transmembrane region" description="Helical" evidence="5">
    <location>
        <begin position="67"/>
        <end position="89"/>
    </location>
</feature>
<protein>
    <submittedName>
        <fullName evidence="6">General substrate transporter</fullName>
    </submittedName>
</protein>
<reference evidence="6 7" key="1">
    <citation type="journal article" date="2023" name="IMA Fungus">
        <title>Comparative genomic study of the Penicillium genus elucidates a diverse pangenome and 15 lateral gene transfer events.</title>
        <authorList>
            <person name="Petersen C."/>
            <person name="Sorensen T."/>
            <person name="Nielsen M.R."/>
            <person name="Sondergaard T.E."/>
            <person name="Sorensen J.L."/>
            <person name="Fitzpatrick D.A."/>
            <person name="Frisvad J.C."/>
            <person name="Nielsen K.L."/>
        </authorList>
    </citation>
    <scope>NUCLEOTIDE SEQUENCE [LARGE SCALE GENOMIC DNA]</scope>
    <source>
        <strain evidence="6 7">IBT 35679</strain>
    </source>
</reference>
<keyword evidence="7" id="KW-1185">Reference proteome</keyword>
<evidence type="ECO:0000313" key="7">
    <source>
        <dbReference type="Proteomes" id="UP001220324"/>
    </source>
</evidence>
<evidence type="ECO:0000256" key="1">
    <source>
        <dbReference type="ARBA" id="ARBA00004141"/>
    </source>
</evidence>
<gene>
    <name evidence="6" type="ORF">N7494_001373</name>
</gene>
<name>A0AAD6D8M7_9EURO</name>
<dbReference type="PANTHER" id="PTHR48022:SF30">
    <property type="entry name" value="MAJOR FACILITATOR SUPERFAMILY (MFS) PROFILE DOMAIN-CONTAINING PROTEIN"/>
    <property type="match status" value="1"/>
</dbReference>
<accession>A0AAD6D8M7</accession>
<feature type="transmembrane region" description="Helical" evidence="5">
    <location>
        <begin position="140"/>
        <end position="165"/>
    </location>
</feature>
<dbReference type="SUPFAM" id="SSF103473">
    <property type="entry name" value="MFS general substrate transporter"/>
    <property type="match status" value="1"/>
</dbReference>
<dbReference type="EMBL" id="JAQIZZ010000001">
    <property type="protein sequence ID" value="KAJ5557458.1"/>
    <property type="molecule type" value="Genomic_DNA"/>
</dbReference>
<feature type="transmembrane region" description="Helical" evidence="5">
    <location>
        <begin position="101"/>
        <end position="128"/>
    </location>
</feature>
<proteinExistence type="predicted"/>
<keyword evidence="2 5" id="KW-0812">Transmembrane</keyword>
<evidence type="ECO:0000256" key="2">
    <source>
        <dbReference type="ARBA" id="ARBA00022692"/>
    </source>
</evidence>
<dbReference type="GO" id="GO:0005351">
    <property type="term" value="F:carbohydrate:proton symporter activity"/>
    <property type="evidence" value="ECO:0007669"/>
    <property type="project" value="TreeGrafter"/>
</dbReference>
<dbReference type="GO" id="GO:0016020">
    <property type="term" value="C:membrane"/>
    <property type="evidence" value="ECO:0007669"/>
    <property type="project" value="UniProtKB-SubCell"/>
</dbReference>
<feature type="transmembrane region" description="Helical" evidence="5">
    <location>
        <begin position="21"/>
        <end position="41"/>
    </location>
</feature>
<comment type="subcellular location">
    <subcellularLocation>
        <location evidence="1">Membrane</location>
        <topology evidence="1">Multi-pass membrane protein</topology>
    </subcellularLocation>
</comment>
<organism evidence="6 7">
    <name type="scientific">Penicillium frequentans</name>
    <dbReference type="NCBI Taxonomy" id="3151616"/>
    <lineage>
        <taxon>Eukaryota</taxon>
        <taxon>Fungi</taxon>
        <taxon>Dikarya</taxon>
        <taxon>Ascomycota</taxon>
        <taxon>Pezizomycotina</taxon>
        <taxon>Eurotiomycetes</taxon>
        <taxon>Eurotiomycetidae</taxon>
        <taxon>Eurotiales</taxon>
        <taxon>Aspergillaceae</taxon>
        <taxon>Penicillium</taxon>
    </lineage>
</organism>
<keyword evidence="4 5" id="KW-0472">Membrane</keyword>
<dbReference type="AlphaFoldDB" id="A0AAD6D8M7"/>
<sequence>MALLLDQPPSEERIHKNAKITWINVITVLIAGMGSFLFGYANNTIAGTLAQTSFIVKFLSGSNADSIISGIMGAFLGGCLLGAILQGPVSNYFGRRFATRSAAVLMVLSSAFQAGSVHIAMFIVALYMSEVSPPHIRGMLVANHAISIVYAYITSSLIAFGLHYVTAPYQWRLQSENEAWEVLRNLHQSRDNADDSFANAEMAQIKSQIEIERGSPEA</sequence>
<dbReference type="PANTHER" id="PTHR48022">
    <property type="entry name" value="PLASTIDIC GLUCOSE TRANSPORTER 4"/>
    <property type="match status" value="1"/>
</dbReference>
<dbReference type="Pfam" id="PF00083">
    <property type="entry name" value="Sugar_tr"/>
    <property type="match status" value="1"/>
</dbReference>
<evidence type="ECO:0000313" key="6">
    <source>
        <dbReference type="EMBL" id="KAJ5557458.1"/>
    </source>
</evidence>
<comment type="caution">
    <text evidence="6">The sequence shown here is derived from an EMBL/GenBank/DDBJ whole genome shotgun (WGS) entry which is preliminary data.</text>
</comment>
<dbReference type="Gene3D" id="1.20.1250.20">
    <property type="entry name" value="MFS general substrate transporter like domains"/>
    <property type="match status" value="1"/>
</dbReference>
<keyword evidence="3 5" id="KW-1133">Transmembrane helix</keyword>